<gene>
    <name evidence="1" type="ORF">A4U43_C04F32450</name>
</gene>
<accession>A0A5P1F7Z6</accession>
<dbReference type="Gramene" id="ONK73517">
    <property type="protein sequence ID" value="ONK73517"/>
    <property type="gene ID" value="A4U43_C04F32450"/>
</dbReference>
<proteinExistence type="predicted"/>
<evidence type="ECO:0000313" key="2">
    <source>
        <dbReference type="Proteomes" id="UP000243459"/>
    </source>
</evidence>
<dbReference type="Proteomes" id="UP000243459">
    <property type="component" value="Chromosome 4"/>
</dbReference>
<name>A0A5P1F7Z6_ASPOF</name>
<keyword evidence="2" id="KW-1185">Reference proteome</keyword>
<reference evidence="2" key="1">
    <citation type="journal article" date="2017" name="Nat. Commun.">
        <title>The asparagus genome sheds light on the origin and evolution of a young Y chromosome.</title>
        <authorList>
            <person name="Harkess A."/>
            <person name="Zhou J."/>
            <person name="Xu C."/>
            <person name="Bowers J.E."/>
            <person name="Van der Hulst R."/>
            <person name="Ayyampalayam S."/>
            <person name="Mercati F."/>
            <person name="Riccardi P."/>
            <person name="McKain M.R."/>
            <person name="Kakrana A."/>
            <person name="Tang H."/>
            <person name="Ray J."/>
            <person name="Groenendijk J."/>
            <person name="Arikit S."/>
            <person name="Mathioni S.M."/>
            <person name="Nakano M."/>
            <person name="Shan H."/>
            <person name="Telgmann-Rauber A."/>
            <person name="Kanno A."/>
            <person name="Yue Z."/>
            <person name="Chen H."/>
            <person name="Li W."/>
            <person name="Chen Y."/>
            <person name="Xu X."/>
            <person name="Zhang Y."/>
            <person name="Luo S."/>
            <person name="Chen H."/>
            <person name="Gao J."/>
            <person name="Mao Z."/>
            <person name="Pires J.C."/>
            <person name="Luo M."/>
            <person name="Kudrna D."/>
            <person name="Wing R.A."/>
            <person name="Meyers B.C."/>
            <person name="Yi K."/>
            <person name="Kong H."/>
            <person name="Lavrijsen P."/>
            <person name="Sunseri F."/>
            <person name="Falavigna A."/>
            <person name="Ye Y."/>
            <person name="Leebens-Mack J.H."/>
            <person name="Chen G."/>
        </authorList>
    </citation>
    <scope>NUCLEOTIDE SEQUENCE [LARGE SCALE GENOMIC DNA]</scope>
    <source>
        <strain evidence="2">cv. DH0086</strain>
    </source>
</reference>
<dbReference type="AlphaFoldDB" id="A0A5P1F7Z6"/>
<protein>
    <submittedName>
        <fullName evidence="1">Uncharacterized protein</fullName>
    </submittedName>
</protein>
<evidence type="ECO:0000313" key="1">
    <source>
        <dbReference type="EMBL" id="ONK73517.1"/>
    </source>
</evidence>
<organism evidence="1 2">
    <name type="scientific">Asparagus officinalis</name>
    <name type="common">Garden asparagus</name>
    <dbReference type="NCBI Taxonomy" id="4686"/>
    <lineage>
        <taxon>Eukaryota</taxon>
        <taxon>Viridiplantae</taxon>
        <taxon>Streptophyta</taxon>
        <taxon>Embryophyta</taxon>
        <taxon>Tracheophyta</taxon>
        <taxon>Spermatophyta</taxon>
        <taxon>Magnoliopsida</taxon>
        <taxon>Liliopsida</taxon>
        <taxon>Asparagales</taxon>
        <taxon>Asparagaceae</taxon>
        <taxon>Asparagoideae</taxon>
        <taxon>Asparagus</taxon>
    </lineage>
</organism>
<sequence length="172" mass="19773">MYFDHFASAIVYRSLFDNVVNEFHHKDPVASAIVYRSLFDNVVNEFHHKDPEEERTTRSFVKRRWSAKEEGERAIRSFVEQWWSFVAVVACGSTSRHQGDLSREGRKRRGGRALWWRGFAAAVKLRGPHEALSSDDGLQRRRGRGPYEALSSSGGALWRWSLVGAHQGIKEI</sequence>
<dbReference type="EMBL" id="CM007384">
    <property type="protein sequence ID" value="ONK73517.1"/>
    <property type="molecule type" value="Genomic_DNA"/>
</dbReference>